<dbReference type="PANTHER" id="PTHR12546:SF60">
    <property type="entry name" value="MISFIRE, ISOFORM F"/>
    <property type="match status" value="1"/>
</dbReference>
<keyword evidence="2" id="KW-0812">Transmembrane</keyword>
<comment type="subcellular location">
    <subcellularLocation>
        <location evidence="1">Membrane</location>
        <topology evidence="1">Single-pass membrane protein</topology>
    </subcellularLocation>
</comment>
<keyword evidence="4" id="KW-1133">Transmembrane helix</keyword>
<gene>
    <name evidence="8" type="ORF">CEXT_539352</name>
</gene>
<feature type="compositionally biased region" description="Basic and acidic residues" evidence="6">
    <location>
        <begin position="440"/>
        <end position="451"/>
    </location>
</feature>
<feature type="domain" description="C2" evidence="7">
    <location>
        <begin position="361"/>
        <end position="409"/>
    </location>
</feature>
<dbReference type="AlphaFoldDB" id="A0AAV4NFL8"/>
<keyword evidence="9" id="KW-1185">Reference proteome</keyword>
<evidence type="ECO:0000256" key="3">
    <source>
        <dbReference type="ARBA" id="ARBA00022737"/>
    </source>
</evidence>
<dbReference type="Proteomes" id="UP001054945">
    <property type="component" value="Unassembled WGS sequence"/>
</dbReference>
<dbReference type="InterPro" id="IPR037721">
    <property type="entry name" value="Ferlin"/>
</dbReference>
<protein>
    <recommendedName>
        <fullName evidence="7">C2 domain-containing protein</fullName>
    </recommendedName>
</protein>
<dbReference type="EMBL" id="BPLR01003347">
    <property type="protein sequence ID" value="GIX83575.1"/>
    <property type="molecule type" value="Genomic_DNA"/>
</dbReference>
<comment type="caution">
    <text evidence="8">The sequence shown here is derived from an EMBL/GenBank/DDBJ whole genome shotgun (WGS) entry which is preliminary data.</text>
</comment>
<dbReference type="InterPro" id="IPR000008">
    <property type="entry name" value="C2_dom"/>
</dbReference>
<dbReference type="GO" id="GO:0016020">
    <property type="term" value="C:membrane"/>
    <property type="evidence" value="ECO:0007669"/>
    <property type="project" value="UniProtKB-SubCell"/>
</dbReference>
<dbReference type="PANTHER" id="PTHR12546">
    <property type="entry name" value="FER-1-LIKE"/>
    <property type="match status" value="1"/>
</dbReference>
<evidence type="ECO:0000259" key="7">
    <source>
        <dbReference type="Pfam" id="PF00168"/>
    </source>
</evidence>
<evidence type="ECO:0000313" key="8">
    <source>
        <dbReference type="EMBL" id="GIX83575.1"/>
    </source>
</evidence>
<organism evidence="8 9">
    <name type="scientific">Caerostris extrusa</name>
    <name type="common">Bark spider</name>
    <name type="synonym">Caerostris bankana</name>
    <dbReference type="NCBI Taxonomy" id="172846"/>
    <lineage>
        <taxon>Eukaryota</taxon>
        <taxon>Metazoa</taxon>
        <taxon>Ecdysozoa</taxon>
        <taxon>Arthropoda</taxon>
        <taxon>Chelicerata</taxon>
        <taxon>Arachnida</taxon>
        <taxon>Araneae</taxon>
        <taxon>Araneomorphae</taxon>
        <taxon>Entelegynae</taxon>
        <taxon>Araneoidea</taxon>
        <taxon>Araneidae</taxon>
        <taxon>Caerostris</taxon>
    </lineage>
</organism>
<sequence length="505" mass="57745">MIDSINHFQSVLFWGLRVERVHLMTVDRPRVDIECAGHILQSSIILNYKKNPNFSTPVKHFDVELPDQEMYCPPLTIRVMDCRSFGRFTLVGTHVINSLQKYVFRPLTKKESNMSRYSSNQMLMVQTDEVIIDIDGASPMAPKETLIILDFGGKQKKDQKTEANKKKKNQTEEENFDDDEENKDWWTRYFASYEAMIKEKSQVTTDSVSSLGAINGDANVCSDEGGEELSLKETRKVEKEIQRLENQHQPPQHQKENFERNVDSCQTGPATVAKIYNCELENVLEFGGFREWLHSFELFRGKRTGDELEDQNRTVGVFKGSLKVYKTPLPKDIQDPYLNITDPQAGLFQGLPSNEPIHVLVRVYIVKATDLHPADLNGKADPYIVINLGSKKTNDKENYISKQLNPVFGNLREMLRIRGHFSPGLSAERPDLRLGPPRIRRSDWRDEDRPGESLLQPAQTHMRISAEVLNFRPEPVERPLEADADLGQALQGLETGRPLHNAQQD</sequence>
<proteinExistence type="predicted"/>
<feature type="region of interest" description="Disordered" evidence="6">
    <location>
        <begin position="426"/>
        <end position="459"/>
    </location>
</feature>
<accession>A0AAV4NFL8</accession>
<feature type="region of interest" description="Disordered" evidence="6">
    <location>
        <begin position="475"/>
        <end position="505"/>
    </location>
</feature>
<dbReference type="Pfam" id="PF00168">
    <property type="entry name" value="C2"/>
    <property type="match status" value="2"/>
</dbReference>
<evidence type="ECO:0000256" key="2">
    <source>
        <dbReference type="ARBA" id="ARBA00022692"/>
    </source>
</evidence>
<evidence type="ECO:0000256" key="6">
    <source>
        <dbReference type="SAM" id="MobiDB-lite"/>
    </source>
</evidence>
<evidence type="ECO:0000256" key="1">
    <source>
        <dbReference type="ARBA" id="ARBA00004167"/>
    </source>
</evidence>
<feature type="domain" description="C2" evidence="7">
    <location>
        <begin position="31"/>
        <end position="97"/>
    </location>
</feature>
<keyword evidence="3" id="KW-0677">Repeat</keyword>
<name>A0AAV4NFL8_CAEEX</name>
<reference evidence="8 9" key="1">
    <citation type="submission" date="2021-06" db="EMBL/GenBank/DDBJ databases">
        <title>Caerostris extrusa draft genome.</title>
        <authorList>
            <person name="Kono N."/>
            <person name="Arakawa K."/>
        </authorList>
    </citation>
    <scope>NUCLEOTIDE SEQUENCE [LARGE SCALE GENOMIC DNA]</scope>
</reference>
<dbReference type="SUPFAM" id="SSF49562">
    <property type="entry name" value="C2 domain (Calcium/lipid-binding domain, CaLB)"/>
    <property type="match status" value="2"/>
</dbReference>
<feature type="region of interest" description="Disordered" evidence="6">
    <location>
        <begin position="158"/>
        <end position="179"/>
    </location>
</feature>
<dbReference type="Gene3D" id="2.60.40.150">
    <property type="entry name" value="C2 domain"/>
    <property type="match status" value="1"/>
</dbReference>
<dbReference type="InterPro" id="IPR035892">
    <property type="entry name" value="C2_domain_sf"/>
</dbReference>
<dbReference type="GO" id="GO:0007009">
    <property type="term" value="P:plasma membrane organization"/>
    <property type="evidence" value="ECO:0007669"/>
    <property type="project" value="TreeGrafter"/>
</dbReference>
<evidence type="ECO:0000256" key="5">
    <source>
        <dbReference type="ARBA" id="ARBA00023136"/>
    </source>
</evidence>
<keyword evidence="5" id="KW-0472">Membrane</keyword>
<evidence type="ECO:0000256" key="4">
    <source>
        <dbReference type="ARBA" id="ARBA00022989"/>
    </source>
</evidence>
<evidence type="ECO:0000313" key="9">
    <source>
        <dbReference type="Proteomes" id="UP001054945"/>
    </source>
</evidence>